<evidence type="ECO:0000313" key="1">
    <source>
        <dbReference type="EMBL" id="JAH64193.1"/>
    </source>
</evidence>
<protein>
    <submittedName>
        <fullName evidence="1">Uncharacterized protein</fullName>
    </submittedName>
</protein>
<sequence>MTSQKCPIVIFVILSVHNLFQYQNEKPLLQLSKEYEDSKALRKA</sequence>
<reference evidence="1" key="1">
    <citation type="submission" date="2014-11" db="EMBL/GenBank/DDBJ databases">
        <authorList>
            <person name="Amaro Gonzalez C."/>
        </authorList>
    </citation>
    <scope>NUCLEOTIDE SEQUENCE</scope>
</reference>
<dbReference type="AlphaFoldDB" id="A0A0E9UGU5"/>
<dbReference type="EMBL" id="GBXM01044384">
    <property type="protein sequence ID" value="JAH64193.1"/>
    <property type="molecule type" value="Transcribed_RNA"/>
</dbReference>
<organism evidence="1">
    <name type="scientific">Anguilla anguilla</name>
    <name type="common">European freshwater eel</name>
    <name type="synonym">Muraena anguilla</name>
    <dbReference type="NCBI Taxonomy" id="7936"/>
    <lineage>
        <taxon>Eukaryota</taxon>
        <taxon>Metazoa</taxon>
        <taxon>Chordata</taxon>
        <taxon>Craniata</taxon>
        <taxon>Vertebrata</taxon>
        <taxon>Euteleostomi</taxon>
        <taxon>Actinopterygii</taxon>
        <taxon>Neopterygii</taxon>
        <taxon>Teleostei</taxon>
        <taxon>Anguilliformes</taxon>
        <taxon>Anguillidae</taxon>
        <taxon>Anguilla</taxon>
    </lineage>
</organism>
<name>A0A0E9UGU5_ANGAN</name>
<reference evidence="1" key="2">
    <citation type="journal article" date="2015" name="Fish Shellfish Immunol.">
        <title>Early steps in the European eel (Anguilla anguilla)-Vibrio vulnificus interaction in the gills: Role of the RtxA13 toxin.</title>
        <authorList>
            <person name="Callol A."/>
            <person name="Pajuelo D."/>
            <person name="Ebbesson L."/>
            <person name="Teles M."/>
            <person name="MacKenzie S."/>
            <person name="Amaro C."/>
        </authorList>
    </citation>
    <scope>NUCLEOTIDE SEQUENCE</scope>
</reference>
<proteinExistence type="predicted"/>
<accession>A0A0E9UGU5</accession>